<evidence type="ECO:0000256" key="1">
    <source>
        <dbReference type="ARBA" id="ARBA00000900"/>
    </source>
</evidence>
<feature type="region of interest" description="Disordered" evidence="9">
    <location>
        <begin position="443"/>
        <end position="524"/>
    </location>
</feature>
<dbReference type="Pfam" id="PF14369">
    <property type="entry name" value="Zn_ribbon_19"/>
    <property type="match status" value="1"/>
</dbReference>
<proteinExistence type="predicted"/>
<dbReference type="AlphaFoldDB" id="A0A316Z3Z0"/>
<name>A0A316Z3Z0_9BASI</name>
<keyword evidence="6" id="KW-0833">Ubl conjugation pathway</keyword>
<feature type="compositionally biased region" description="Low complexity" evidence="9">
    <location>
        <begin position="360"/>
        <end position="375"/>
    </location>
</feature>
<feature type="compositionally biased region" description="Basic and acidic residues" evidence="9">
    <location>
        <begin position="183"/>
        <end position="192"/>
    </location>
</feature>
<evidence type="ECO:0000256" key="6">
    <source>
        <dbReference type="ARBA" id="ARBA00022786"/>
    </source>
</evidence>
<evidence type="ECO:0000313" key="11">
    <source>
        <dbReference type="EMBL" id="PWN96497.1"/>
    </source>
</evidence>
<feature type="compositionally biased region" description="Basic and acidic residues" evidence="9">
    <location>
        <begin position="487"/>
        <end position="509"/>
    </location>
</feature>
<keyword evidence="5 8" id="KW-0863">Zinc-finger</keyword>
<keyword evidence="12" id="KW-1185">Reference proteome</keyword>
<dbReference type="GO" id="GO:0016567">
    <property type="term" value="P:protein ubiquitination"/>
    <property type="evidence" value="ECO:0007669"/>
    <property type="project" value="TreeGrafter"/>
</dbReference>
<dbReference type="PANTHER" id="PTHR15710:SF243">
    <property type="entry name" value="E3 UBIQUITIN-PROTEIN LIGASE PRAJA-2 ISOFORM X1"/>
    <property type="match status" value="1"/>
</dbReference>
<dbReference type="EC" id="2.3.2.27" evidence="2"/>
<keyword evidence="7" id="KW-0862">Zinc</keyword>
<feature type="region of interest" description="Disordered" evidence="9">
    <location>
        <begin position="360"/>
        <end position="388"/>
    </location>
</feature>
<dbReference type="PANTHER" id="PTHR15710">
    <property type="entry name" value="E3 UBIQUITIN-PROTEIN LIGASE PRAJA"/>
    <property type="match status" value="1"/>
</dbReference>
<dbReference type="Proteomes" id="UP000245946">
    <property type="component" value="Unassembled WGS sequence"/>
</dbReference>
<dbReference type="GeneID" id="37272313"/>
<evidence type="ECO:0000256" key="8">
    <source>
        <dbReference type="PROSITE-ProRule" id="PRU00175"/>
    </source>
</evidence>
<evidence type="ECO:0000256" key="9">
    <source>
        <dbReference type="SAM" id="MobiDB-lite"/>
    </source>
</evidence>
<dbReference type="InterPro" id="IPR013083">
    <property type="entry name" value="Znf_RING/FYVE/PHD"/>
</dbReference>
<feature type="region of interest" description="Disordered" evidence="9">
    <location>
        <begin position="310"/>
        <end position="344"/>
    </location>
</feature>
<dbReference type="InterPro" id="IPR039525">
    <property type="entry name" value="RNF126-like_zinc-ribbon"/>
</dbReference>
<protein>
    <recommendedName>
        <fullName evidence="2">RING-type E3 ubiquitin transferase</fullName>
        <ecNumber evidence="2">2.3.2.27</ecNumber>
    </recommendedName>
</protein>
<reference evidence="11 12" key="1">
    <citation type="journal article" date="2018" name="Mol. Biol. Evol.">
        <title>Broad Genomic Sampling Reveals a Smut Pathogenic Ancestry of the Fungal Clade Ustilaginomycotina.</title>
        <authorList>
            <person name="Kijpornyongpan T."/>
            <person name="Mondo S.J."/>
            <person name="Barry K."/>
            <person name="Sandor L."/>
            <person name="Lee J."/>
            <person name="Lipzen A."/>
            <person name="Pangilinan J."/>
            <person name="LaButti K."/>
            <person name="Hainaut M."/>
            <person name="Henrissat B."/>
            <person name="Grigoriev I.V."/>
            <person name="Spatafora J.W."/>
            <person name="Aime M.C."/>
        </authorList>
    </citation>
    <scope>NUCLEOTIDE SEQUENCE [LARGE SCALE GENOMIC DNA]</scope>
    <source>
        <strain evidence="11 12">MCA 4186</strain>
    </source>
</reference>
<dbReference type="GO" id="GO:0005737">
    <property type="term" value="C:cytoplasm"/>
    <property type="evidence" value="ECO:0007669"/>
    <property type="project" value="TreeGrafter"/>
</dbReference>
<keyword evidence="4" id="KW-0479">Metal-binding</keyword>
<organism evidence="11 12">
    <name type="scientific">Tilletiopsis washingtonensis</name>
    <dbReference type="NCBI Taxonomy" id="58919"/>
    <lineage>
        <taxon>Eukaryota</taxon>
        <taxon>Fungi</taxon>
        <taxon>Dikarya</taxon>
        <taxon>Basidiomycota</taxon>
        <taxon>Ustilaginomycotina</taxon>
        <taxon>Exobasidiomycetes</taxon>
        <taxon>Entylomatales</taxon>
        <taxon>Entylomatales incertae sedis</taxon>
        <taxon>Tilletiopsis</taxon>
    </lineage>
</organism>
<comment type="catalytic activity">
    <reaction evidence="1">
        <text>S-ubiquitinyl-[E2 ubiquitin-conjugating enzyme]-L-cysteine + [acceptor protein]-L-lysine = [E2 ubiquitin-conjugating enzyme]-L-cysteine + N(6)-ubiquitinyl-[acceptor protein]-L-lysine.</text>
        <dbReference type="EC" id="2.3.2.27"/>
    </reaction>
</comment>
<dbReference type="Gene3D" id="3.30.40.10">
    <property type="entry name" value="Zinc/RING finger domain, C3HC4 (zinc finger)"/>
    <property type="match status" value="1"/>
</dbReference>
<feature type="compositionally biased region" description="Acidic residues" evidence="9">
    <location>
        <begin position="474"/>
        <end position="486"/>
    </location>
</feature>
<evidence type="ECO:0000256" key="4">
    <source>
        <dbReference type="ARBA" id="ARBA00022723"/>
    </source>
</evidence>
<keyword evidence="3" id="KW-0808">Transferase</keyword>
<evidence type="ECO:0000256" key="7">
    <source>
        <dbReference type="ARBA" id="ARBA00022833"/>
    </source>
</evidence>
<feature type="compositionally biased region" description="Low complexity" evidence="9">
    <location>
        <begin position="443"/>
        <end position="462"/>
    </location>
</feature>
<evidence type="ECO:0000313" key="12">
    <source>
        <dbReference type="Proteomes" id="UP000245946"/>
    </source>
</evidence>
<dbReference type="Pfam" id="PF13639">
    <property type="entry name" value="zf-RING_2"/>
    <property type="match status" value="1"/>
</dbReference>
<dbReference type="EMBL" id="KZ819299">
    <property type="protein sequence ID" value="PWN96497.1"/>
    <property type="molecule type" value="Genomic_DNA"/>
</dbReference>
<dbReference type="OrthoDB" id="8062037at2759"/>
<feature type="region of interest" description="Disordered" evidence="9">
    <location>
        <begin position="42"/>
        <end position="84"/>
    </location>
</feature>
<dbReference type="PROSITE" id="PS50089">
    <property type="entry name" value="ZF_RING_2"/>
    <property type="match status" value="1"/>
</dbReference>
<dbReference type="SUPFAM" id="SSF57850">
    <property type="entry name" value="RING/U-box"/>
    <property type="match status" value="1"/>
</dbReference>
<dbReference type="STRING" id="58919.A0A316Z3Z0"/>
<dbReference type="SMART" id="SM00184">
    <property type="entry name" value="RING"/>
    <property type="match status" value="1"/>
</dbReference>
<evidence type="ECO:0000259" key="10">
    <source>
        <dbReference type="PROSITE" id="PS50089"/>
    </source>
</evidence>
<dbReference type="InterPro" id="IPR001841">
    <property type="entry name" value="Znf_RING"/>
</dbReference>
<feature type="region of interest" description="Disordered" evidence="9">
    <location>
        <begin position="155"/>
        <end position="257"/>
    </location>
</feature>
<dbReference type="GO" id="GO:0008270">
    <property type="term" value="F:zinc ion binding"/>
    <property type="evidence" value="ECO:0007669"/>
    <property type="project" value="UniProtKB-KW"/>
</dbReference>
<dbReference type="GO" id="GO:0061630">
    <property type="term" value="F:ubiquitin protein ligase activity"/>
    <property type="evidence" value="ECO:0007669"/>
    <property type="project" value="UniProtKB-EC"/>
</dbReference>
<accession>A0A316Z3Z0</accession>
<feature type="domain" description="RING-type" evidence="10">
    <location>
        <begin position="349"/>
        <end position="423"/>
    </location>
</feature>
<feature type="compositionally biased region" description="Acidic residues" evidence="9">
    <location>
        <begin position="42"/>
        <end position="62"/>
    </location>
</feature>
<dbReference type="CDD" id="cd16454">
    <property type="entry name" value="RING-H2_PA-TM-RING"/>
    <property type="match status" value="1"/>
</dbReference>
<dbReference type="RefSeq" id="XP_025596776.1">
    <property type="nucleotide sequence ID" value="XM_025744769.1"/>
</dbReference>
<evidence type="ECO:0000256" key="5">
    <source>
        <dbReference type="ARBA" id="ARBA00022771"/>
    </source>
</evidence>
<gene>
    <name evidence="11" type="ORF">FA09DRAFT_346738</name>
</gene>
<evidence type="ECO:0000256" key="2">
    <source>
        <dbReference type="ARBA" id="ARBA00012483"/>
    </source>
</evidence>
<sequence>MSSSSAAPPAWMWCHECQMEIQPLRIPELACPRCRGSFIEELDGTEEHVDDDGEEEEEDDEDARAWPFLGNQPPQQRRQEEQQAGAGIGAGIGAGAAHWLSALFGGAAAGGQQQPMQRVQASGSMPAFGGGWELNWNVQRGEGEMPLTLSELMAGGRRARPPSSEGDEEPFDDGMGGAGGAADGRHFNHDNPNRAGPSAPMPGAFGADGSNSGRREPVFLGGSGLAGLGRAQGWAPGPPPPRPGAPREDAEPADLPPELQALRQMFTNILGPGAAGMLDMFGGALMGMGGRAGDYVWGQQGLDDVISDLMNQTNGSSAPPPADEETIGKLEKRSRRQPDTFASARNRECPTCMDVFVPEASSSRSASPAPKAAEAPADDPPEVVPSDEDMQQDELLLMPCQHLFHADCLVPWLKRSGTCPVCRLSIVGKTSPAASGEAAAATGASGSASAGTAAQSGAATSSRGMHDGSGVTGEDTDEEEEQEEETPEMRRERARRAAETRAARPDEARMPGALGRDADELDLD</sequence>
<evidence type="ECO:0000256" key="3">
    <source>
        <dbReference type="ARBA" id="ARBA00022679"/>
    </source>
</evidence>
<feature type="compositionally biased region" description="Acidic residues" evidence="9">
    <location>
        <begin position="376"/>
        <end position="388"/>
    </location>
</feature>